<dbReference type="PANTHER" id="PTHR23150:SF35">
    <property type="entry name" value="BLL6746 PROTEIN"/>
    <property type="match status" value="1"/>
</dbReference>
<dbReference type="Gene3D" id="3.90.1580.10">
    <property type="entry name" value="paralog of FGE (formylglycine-generating enzyme)"/>
    <property type="match status" value="1"/>
</dbReference>
<dbReference type="InterPro" id="IPR051043">
    <property type="entry name" value="Sulfatase_Mod_Factor_Kinase"/>
</dbReference>
<reference evidence="3" key="1">
    <citation type="submission" date="2018-04" db="EMBL/GenBank/DDBJ databases">
        <authorList>
            <person name="Cornet L."/>
        </authorList>
    </citation>
    <scope>NUCLEOTIDE SEQUENCE [LARGE SCALE GENOMIC DNA]</scope>
</reference>
<feature type="domain" description="Sulfatase-modifying factor enzyme-like" evidence="1">
    <location>
        <begin position="103"/>
        <end position="332"/>
    </location>
</feature>
<dbReference type="InterPro" id="IPR042095">
    <property type="entry name" value="SUMF_sf"/>
</dbReference>
<dbReference type="InterPro" id="IPR005532">
    <property type="entry name" value="SUMF_dom"/>
</dbReference>
<accession>A0A2W4VUF2</accession>
<dbReference type="AlphaFoldDB" id="A0A2W4VUF2"/>
<organism evidence="2 3">
    <name type="scientific">Leptolyngbya foveolarum</name>
    <dbReference type="NCBI Taxonomy" id="47253"/>
    <lineage>
        <taxon>Bacteria</taxon>
        <taxon>Bacillati</taxon>
        <taxon>Cyanobacteriota</taxon>
        <taxon>Cyanophyceae</taxon>
        <taxon>Leptolyngbyales</taxon>
        <taxon>Leptolyngbyaceae</taxon>
        <taxon>Leptolyngbya group</taxon>
        <taxon>Leptolyngbya</taxon>
    </lineage>
</organism>
<dbReference type="Proteomes" id="UP000249354">
    <property type="component" value="Unassembled WGS sequence"/>
</dbReference>
<evidence type="ECO:0000313" key="2">
    <source>
        <dbReference type="EMBL" id="PZO15951.1"/>
    </source>
</evidence>
<gene>
    <name evidence="2" type="ORF">DCF25_12900</name>
</gene>
<dbReference type="PANTHER" id="PTHR23150">
    <property type="entry name" value="SULFATASE MODIFYING FACTOR 1, 2"/>
    <property type="match status" value="1"/>
</dbReference>
<dbReference type="SUPFAM" id="SSF56436">
    <property type="entry name" value="C-type lectin-like"/>
    <property type="match status" value="1"/>
</dbReference>
<dbReference type="GO" id="GO:0120147">
    <property type="term" value="F:formylglycine-generating oxidase activity"/>
    <property type="evidence" value="ECO:0007669"/>
    <property type="project" value="TreeGrafter"/>
</dbReference>
<dbReference type="Pfam" id="PF03781">
    <property type="entry name" value="FGE-sulfatase"/>
    <property type="match status" value="1"/>
</dbReference>
<dbReference type="InterPro" id="IPR016187">
    <property type="entry name" value="CTDL_fold"/>
</dbReference>
<name>A0A2W4VUF2_9CYAN</name>
<proteinExistence type="predicted"/>
<dbReference type="EMBL" id="QBMC01000085">
    <property type="protein sequence ID" value="PZO15951.1"/>
    <property type="molecule type" value="Genomic_DNA"/>
</dbReference>
<comment type="caution">
    <text evidence="2">The sequence shown here is derived from an EMBL/GenBank/DDBJ whole genome shotgun (WGS) entry which is preliminary data.</text>
</comment>
<evidence type="ECO:0000259" key="1">
    <source>
        <dbReference type="Pfam" id="PF03781"/>
    </source>
</evidence>
<sequence>MPWESHLPESLKPLVYRNAARVRQDPDFDRDMDRVVGVIRRHLDTLTKVEEPLQEAALTFEFDVVTISGVEKDSAGKGEIKTRSRRGKAEYRREKLSGSVSLDLVRIPQGEGMMGSEEDDREQPVHAVKIAEFWMGKYPVTQAQWKAVAALPKVQRDLDSDPSLLKGDDRPVEFVSWYNAVEFCQRLSQQTRQAYRLPSEAEWEYACRAGTKTPFHFGETLDSSLANYHAEITYGEGVKGECREQTTNVGLFSANAFGLYDMHGGVWEWCADCWHDSYRDAPTDGSVWLANNSTDGRIVRGGSWFNNPRNCRSAFRDDGTPDDCSYAVGFRVSRSAPRT</sequence>
<evidence type="ECO:0000313" key="3">
    <source>
        <dbReference type="Proteomes" id="UP000249354"/>
    </source>
</evidence>
<protein>
    <submittedName>
        <fullName evidence="2">Formylglycine-generating enzyme family protein</fullName>
    </submittedName>
</protein>
<reference evidence="2 3" key="2">
    <citation type="submission" date="2018-06" db="EMBL/GenBank/DDBJ databases">
        <title>Metagenomic assembly of (sub)arctic Cyanobacteria and their associated microbiome from non-axenic cultures.</title>
        <authorList>
            <person name="Baurain D."/>
        </authorList>
    </citation>
    <scope>NUCLEOTIDE SEQUENCE [LARGE SCALE GENOMIC DNA]</scope>
    <source>
        <strain evidence="2">ULC129bin1</strain>
    </source>
</reference>